<feature type="compositionally biased region" description="Low complexity" evidence="1">
    <location>
        <begin position="62"/>
        <end position="80"/>
    </location>
</feature>
<dbReference type="HOGENOM" id="CLU_2039875_0_0_1"/>
<keyword evidence="3" id="KW-1185">Reference proteome</keyword>
<dbReference type="Proteomes" id="UP000011082">
    <property type="component" value="Unassembled WGS sequence"/>
</dbReference>
<dbReference type="RefSeq" id="XP_007605501.1">
    <property type="nucleotide sequence ID" value="XM_007605439.1"/>
</dbReference>
<gene>
    <name evidence="2" type="ORF">VICG_02056</name>
</gene>
<accession>L2GJ76</accession>
<proteinExistence type="predicted"/>
<feature type="region of interest" description="Disordered" evidence="1">
    <location>
        <begin position="43"/>
        <end position="121"/>
    </location>
</feature>
<protein>
    <submittedName>
        <fullName evidence="2">Uncharacterized protein</fullName>
    </submittedName>
</protein>
<dbReference type="AlphaFoldDB" id="L2GJ76"/>
<dbReference type="InParanoid" id="L2GJ76"/>
<name>L2GJ76_VITCO</name>
<dbReference type="EMBL" id="JH370155">
    <property type="protein sequence ID" value="ELA40916.1"/>
    <property type="molecule type" value="Genomic_DNA"/>
</dbReference>
<dbReference type="VEuPathDB" id="MicrosporidiaDB:VICG_02056"/>
<evidence type="ECO:0000256" key="1">
    <source>
        <dbReference type="SAM" id="MobiDB-lite"/>
    </source>
</evidence>
<evidence type="ECO:0000313" key="3">
    <source>
        <dbReference type="Proteomes" id="UP000011082"/>
    </source>
</evidence>
<organism evidence="2 3">
    <name type="scientific">Vittaforma corneae (strain ATCC 50505)</name>
    <name type="common">Microsporidian parasite</name>
    <name type="synonym">Nosema corneum</name>
    <dbReference type="NCBI Taxonomy" id="993615"/>
    <lineage>
        <taxon>Eukaryota</taxon>
        <taxon>Fungi</taxon>
        <taxon>Fungi incertae sedis</taxon>
        <taxon>Microsporidia</taxon>
        <taxon>Nosematidae</taxon>
        <taxon>Vittaforma</taxon>
    </lineage>
</organism>
<dbReference type="GeneID" id="19882766"/>
<reference evidence="3" key="1">
    <citation type="submission" date="2011-05" db="EMBL/GenBank/DDBJ databases">
        <title>The genome sequence of Vittaforma corneae strain ATCC 50505.</title>
        <authorList>
            <consortium name="The Broad Institute Genome Sequencing Platform"/>
            <person name="Cuomo C."/>
            <person name="Didier E."/>
            <person name="Bowers L."/>
            <person name="Young S.K."/>
            <person name="Zeng Q."/>
            <person name="Gargeya S."/>
            <person name="Fitzgerald M."/>
            <person name="Haas B."/>
            <person name="Abouelleil A."/>
            <person name="Alvarado L."/>
            <person name="Arachchi H.M."/>
            <person name="Berlin A."/>
            <person name="Chapman S.B."/>
            <person name="Gearin G."/>
            <person name="Goldberg J."/>
            <person name="Griggs A."/>
            <person name="Gujja S."/>
            <person name="Hansen M."/>
            <person name="Heiman D."/>
            <person name="Howarth C."/>
            <person name="Larimer J."/>
            <person name="Lui A."/>
            <person name="MacDonald P.J.P."/>
            <person name="McCowen C."/>
            <person name="Montmayeur A."/>
            <person name="Murphy C."/>
            <person name="Neiman D."/>
            <person name="Pearson M."/>
            <person name="Priest M."/>
            <person name="Roberts A."/>
            <person name="Saif S."/>
            <person name="Shea T."/>
            <person name="Sisk P."/>
            <person name="Stolte C."/>
            <person name="Sykes S."/>
            <person name="Wortman J."/>
            <person name="Nusbaum C."/>
            <person name="Birren B."/>
        </authorList>
    </citation>
    <scope>NUCLEOTIDE SEQUENCE [LARGE SCALE GENOMIC DNA]</scope>
    <source>
        <strain evidence="3">ATCC 50505</strain>
    </source>
</reference>
<sequence length="121" mass="12925">MFKTLLLIVIILLQLSTLFVLYVKFPEITSEVEKKLGNISSLNLENINGSPMESNELAQQKSENQAQASNISQQAGSSASEAPENNPGQSSGQSPKGAELVSHSGNPEVSSSLLQNLLKVN</sequence>
<feature type="compositionally biased region" description="Polar residues" evidence="1">
    <location>
        <begin position="103"/>
        <end position="115"/>
    </location>
</feature>
<feature type="compositionally biased region" description="Polar residues" evidence="1">
    <location>
        <begin position="43"/>
        <end position="61"/>
    </location>
</feature>
<evidence type="ECO:0000313" key="2">
    <source>
        <dbReference type="EMBL" id="ELA40916.1"/>
    </source>
</evidence>